<dbReference type="AlphaFoldDB" id="U7QJZ4"/>
<keyword evidence="6" id="KW-0274">FAD</keyword>
<dbReference type="Pfam" id="PF07681">
    <property type="entry name" value="DoxX"/>
    <property type="match status" value="1"/>
</dbReference>
<dbReference type="Pfam" id="PF07992">
    <property type="entry name" value="Pyr_redox_2"/>
    <property type="match status" value="1"/>
</dbReference>
<protein>
    <recommendedName>
        <fullName evidence="3">NADH:ubiquinone reductase (non-electrogenic)</fullName>
        <ecNumber evidence="3">1.6.5.9</ecNumber>
    </recommendedName>
</protein>
<evidence type="ECO:0000313" key="14">
    <source>
        <dbReference type="EMBL" id="ERT07385.1"/>
    </source>
</evidence>
<comment type="subcellular location">
    <subcellularLocation>
        <location evidence="1">Membrane</location>
        <topology evidence="1">Multi-pass membrane protein</topology>
    </subcellularLocation>
</comment>
<evidence type="ECO:0000259" key="13">
    <source>
        <dbReference type="Pfam" id="PF07992"/>
    </source>
</evidence>
<dbReference type="InterPro" id="IPR023753">
    <property type="entry name" value="FAD/NAD-binding_dom"/>
</dbReference>
<keyword evidence="10 12" id="KW-0472">Membrane</keyword>
<comment type="similarity">
    <text evidence="2">Belongs to the NADH dehydrogenase family.</text>
</comment>
<dbReference type="PANTHER" id="PTHR43706:SF47">
    <property type="entry name" value="EXTERNAL NADH-UBIQUINONE OXIDOREDUCTASE 1, MITOCHONDRIAL-RELATED"/>
    <property type="match status" value="1"/>
</dbReference>
<evidence type="ECO:0000256" key="3">
    <source>
        <dbReference type="ARBA" id="ARBA00012637"/>
    </source>
</evidence>
<dbReference type="GO" id="GO:0016020">
    <property type="term" value="C:membrane"/>
    <property type="evidence" value="ECO:0007669"/>
    <property type="project" value="UniProtKB-SubCell"/>
</dbReference>
<comment type="caution">
    <text evidence="14">The sequence shown here is derived from an EMBL/GenBank/DDBJ whole genome shotgun (WGS) entry which is preliminary data.</text>
</comment>
<feature type="transmembrane region" description="Helical" evidence="12">
    <location>
        <begin position="536"/>
        <end position="555"/>
    </location>
</feature>
<name>U7QJZ4_9CYAN</name>
<dbReference type="EMBL" id="AUZM01000022">
    <property type="protein sequence ID" value="ERT07385.1"/>
    <property type="molecule type" value="Genomic_DNA"/>
</dbReference>
<feature type="transmembrane region" description="Helical" evidence="12">
    <location>
        <begin position="503"/>
        <end position="524"/>
    </location>
</feature>
<keyword evidence="5 12" id="KW-0812">Transmembrane</keyword>
<reference evidence="14 15" key="1">
    <citation type="journal article" date="2013" name="Front. Microbiol.">
        <title>Comparative genomic analyses of the cyanobacterium, Lyngbya aestuarii BL J, a powerful hydrogen producer.</title>
        <authorList>
            <person name="Kothari A."/>
            <person name="Vaughn M."/>
            <person name="Garcia-Pichel F."/>
        </authorList>
    </citation>
    <scope>NUCLEOTIDE SEQUENCE [LARGE SCALE GENOMIC DNA]</scope>
    <source>
        <strain evidence="14 15">BL J</strain>
    </source>
</reference>
<dbReference type="GO" id="GO:0050136">
    <property type="term" value="F:NADH dehydrogenase (quinone) (non-electrogenic) activity"/>
    <property type="evidence" value="ECO:0007669"/>
    <property type="project" value="UniProtKB-EC"/>
</dbReference>
<evidence type="ECO:0000256" key="4">
    <source>
        <dbReference type="ARBA" id="ARBA00022630"/>
    </source>
</evidence>
<dbReference type="OrthoDB" id="495902at2"/>
<feature type="domain" description="FAD/NAD(P)-binding" evidence="13">
    <location>
        <begin position="6"/>
        <end position="321"/>
    </location>
</feature>
<keyword evidence="9" id="KW-0520">NAD</keyword>
<evidence type="ECO:0000256" key="9">
    <source>
        <dbReference type="ARBA" id="ARBA00023027"/>
    </source>
</evidence>
<dbReference type="InterPro" id="IPR032808">
    <property type="entry name" value="DoxX"/>
</dbReference>
<dbReference type="PANTHER" id="PTHR43706">
    <property type="entry name" value="NADH DEHYDROGENASE"/>
    <property type="match status" value="1"/>
</dbReference>
<organism evidence="14 15">
    <name type="scientific">Lyngbya aestuarii BL J</name>
    <dbReference type="NCBI Taxonomy" id="1348334"/>
    <lineage>
        <taxon>Bacteria</taxon>
        <taxon>Bacillati</taxon>
        <taxon>Cyanobacteriota</taxon>
        <taxon>Cyanophyceae</taxon>
        <taxon>Oscillatoriophycideae</taxon>
        <taxon>Oscillatoriales</taxon>
        <taxon>Microcoleaceae</taxon>
        <taxon>Lyngbya</taxon>
    </lineage>
</organism>
<dbReference type="RefSeq" id="WP_023066399.1">
    <property type="nucleotide sequence ID" value="NZ_AUZM01000022.1"/>
</dbReference>
<keyword evidence="15" id="KW-1185">Reference proteome</keyword>
<sequence>MSGNSQVVIVGAGFSGITASKILAQAGVNVILIDRNSYNTFIPLLYQVATGLLQPQQVIYPVSRILKNYPQARFLQAEVNDTDFERQIIHTHAGEIDYNYLVLATGSQPQFAEVPGASEYGKPLVSLSDAVKLRQHLLTCIEQAQQELSPEQCKMLLTFVIVGGGPTGVEMAGGLCELLNSLLTKNYPQLRQLSEVILLQSRDRLLVSFPEKLSRYTAQHLQKMGVKLQFSSRVQRVSPEGVQLEDGTIIPTATTIWTAGVEANPATDTENLPTARKGKIVVQPTLQIPNYDHVYAVGDVAYVKLGDEALAGVAPEALQQGEATAHNILRQIRGKSPQPFEYIDKGRAAIIGRNAGVVSKDKLQLQGILGWLIWLGIHFYYLPGGRNRLNVVYSWICDNIQQSRFVKPILSPYPEFKSLYPHNKPILTVSQGAKPMKYIPLVGRSFLSSIFLYSAITKIFGFAGTQQMIADRGLPFPTLMLLGNIIFQLVGGISLILGYKTRIGALVLIAFLIPTTLVFHNFLADPAETTAFLKNLALIGALLMVSYFGAGPVSLDTGSGVDKI</sequence>
<dbReference type="InterPro" id="IPR045024">
    <property type="entry name" value="NDH-2"/>
</dbReference>
<gene>
    <name evidence="14" type="ORF">M595_2619</name>
</gene>
<feature type="transmembrane region" description="Helical" evidence="12">
    <location>
        <begin position="446"/>
        <end position="464"/>
    </location>
</feature>
<keyword evidence="7 12" id="KW-1133">Transmembrane helix</keyword>
<dbReference type="SUPFAM" id="SSF51905">
    <property type="entry name" value="FAD/NAD(P)-binding domain"/>
    <property type="match status" value="1"/>
</dbReference>
<feature type="transmembrane region" description="Helical" evidence="12">
    <location>
        <begin position="476"/>
        <end position="497"/>
    </location>
</feature>
<keyword evidence="4" id="KW-0285">Flavoprotein</keyword>
<keyword evidence="8" id="KW-0560">Oxidoreductase</keyword>
<accession>U7QJZ4</accession>
<dbReference type="Gene3D" id="3.50.50.100">
    <property type="match status" value="1"/>
</dbReference>
<evidence type="ECO:0000256" key="2">
    <source>
        <dbReference type="ARBA" id="ARBA00005272"/>
    </source>
</evidence>
<evidence type="ECO:0000256" key="6">
    <source>
        <dbReference type="ARBA" id="ARBA00022827"/>
    </source>
</evidence>
<evidence type="ECO:0000256" key="12">
    <source>
        <dbReference type="SAM" id="Phobius"/>
    </source>
</evidence>
<evidence type="ECO:0000256" key="7">
    <source>
        <dbReference type="ARBA" id="ARBA00022989"/>
    </source>
</evidence>
<evidence type="ECO:0000256" key="5">
    <source>
        <dbReference type="ARBA" id="ARBA00022692"/>
    </source>
</evidence>
<evidence type="ECO:0000313" key="15">
    <source>
        <dbReference type="Proteomes" id="UP000017127"/>
    </source>
</evidence>
<dbReference type="InterPro" id="IPR036188">
    <property type="entry name" value="FAD/NAD-bd_sf"/>
</dbReference>
<comment type="catalytic activity">
    <reaction evidence="11">
        <text>a quinone + NADH + H(+) = a quinol + NAD(+)</text>
        <dbReference type="Rhea" id="RHEA:46160"/>
        <dbReference type="ChEBI" id="CHEBI:15378"/>
        <dbReference type="ChEBI" id="CHEBI:24646"/>
        <dbReference type="ChEBI" id="CHEBI:57540"/>
        <dbReference type="ChEBI" id="CHEBI:57945"/>
        <dbReference type="ChEBI" id="CHEBI:132124"/>
        <dbReference type="EC" id="1.6.5.9"/>
    </reaction>
</comment>
<dbReference type="EC" id="1.6.5.9" evidence="3"/>
<evidence type="ECO:0000256" key="1">
    <source>
        <dbReference type="ARBA" id="ARBA00004141"/>
    </source>
</evidence>
<evidence type="ECO:0000256" key="11">
    <source>
        <dbReference type="ARBA" id="ARBA00047599"/>
    </source>
</evidence>
<dbReference type="Proteomes" id="UP000017127">
    <property type="component" value="Unassembled WGS sequence"/>
</dbReference>
<proteinExistence type="inferred from homology"/>
<evidence type="ECO:0000256" key="10">
    <source>
        <dbReference type="ARBA" id="ARBA00023136"/>
    </source>
</evidence>
<dbReference type="PRINTS" id="PR00411">
    <property type="entry name" value="PNDRDTASEI"/>
</dbReference>
<dbReference type="PRINTS" id="PR00368">
    <property type="entry name" value="FADPNR"/>
</dbReference>
<evidence type="ECO:0000256" key="8">
    <source>
        <dbReference type="ARBA" id="ARBA00023002"/>
    </source>
</evidence>
<dbReference type="PATRIC" id="fig|1348334.3.peg.2536"/>